<dbReference type="NCBIfam" id="TIGR00157">
    <property type="entry name" value="ribosome small subunit-dependent GTPase A"/>
    <property type="match status" value="1"/>
</dbReference>
<keyword evidence="8 10" id="KW-0694">RNA-binding</keyword>
<dbReference type="GO" id="GO:0046872">
    <property type="term" value="F:metal ion binding"/>
    <property type="evidence" value="ECO:0007669"/>
    <property type="project" value="UniProtKB-KW"/>
</dbReference>
<feature type="binding site" evidence="10">
    <location>
        <position position="252"/>
    </location>
    <ligand>
        <name>Zn(2+)</name>
        <dbReference type="ChEBI" id="CHEBI:29105"/>
    </ligand>
</feature>
<evidence type="ECO:0000256" key="9">
    <source>
        <dbReference type="ARBA" id="ARBA00023134"/>
    </source>
</evidence>
<dbReference type="InterPro" id="IPR030378">
    <property type="entry name" value="G_CP_dom"/>
</dbReference>
<feature type="binding site" evidence="10">
    <location>
        <position position="259"/>
    </location>
    <ligand>
        <name>Zn(2+)</name>
        <dbReference type="ChEBI" id="CHEBI:29105"/>
    </ligand>
</feature>
<dbReference type="EC" id="3.6.1.-" evidence="10"/>
<dbReference type="KEGG" id="mchc:CK556_01230"/>
<protein>
    <recommendedName>
        <fullName evidence="10">Small ribosomal subunit biogenesis GTPase RsgA</fullName>
        <ecNumber evidence="10">3.6.1.-</ecNumber>
    </recommendedName>
</protein>
<evidence type="ECO:0000256" key="2">
    <source>
        <dbReference type="ARBA" id="ARBA00022517"/>
    </source>
</evidence>
<accession>A0A249SMY4</accession>
<dbReference type="GO" id="GO:0019843">
    <property type="term" value="F:rRNA binding"/>
    <property type="evidence" value="ECO:0007669"/>
    <property type="project" value="UniProtKB-KW"/>
</dbReference>
<evidence type="ECO:0000256" key="4">
    <source>
        <dbReference type="ARBA" id="ARBA00022730"/>
    </source>
</evidence>
<proteinExistence type="inferred from homology"/>
<comment type="subcellular location">
    <subcellularLocation>
        <location evidence="10">Cytoplasm</location>
    </subcellularLocation>
</comment>
<dbReference type="RefSeq" id="WP_027875265.1">
    <property type="nucleotide sequence ID" value="NZ_CP023173.1"/>
</dbReference>
<evidence type="ECO:0000256" key="1">
    <source>
        <dbReference type="ARBA" id="ARBA00022490"/>
    </source>
</evidence>
<keyword evidence="14" id="KW-1185">Reference proteome</keyword>
<dbReference type="Gene3D" id="2.40.50.140">
    <property type="entry name" value="Nucleic acid-binding proteins"/>
    <property type="match status" value="1"/>
</dbReference>
<dbReference type="InterPro" id="IPR031944">
    <property type="entry name" value="RsgA_N"/>
</dbReference>
<feature type="binding site" evidence="10">
    <location>
        <begin position="170"/>
        <end position="178"/>
    </location>
    <ligand>
        <name>GTP</name>
        <dbReference type="ChEBI" id="CHEBI:37565"/>
    </ligand>
</feature>
<dbReference type="PROSITE" id="PS51721">
    <property type="entry name" value="G_CP"/>
    <property type="match status" value="1"/>
</dbReference>
<name>A0A249SMY4_9MOLU</name>
<dbReference type="Pfam" id="PF03193">
    <property type="entry name" value="RsgA_GTPase"/>
    <property type="match status" value="1"/>
</dbReference>
<dbReference type="STRING" id="1336232.GCA_000518825_00093"/>
<dbReference type="SUPFAM" id="SSF52540">
    <property type="entry name" value="P-loop containing nucleoside triphosphate hydrolases"/>
    <property type="match status" value="1"/>
</dbReference>
<feature type="domain" description="EngC GTPase" evidence="11">
    <location>
        <begin position="71"/>
        <end position="226"/>
    </location>
</feature>
<dbReference type="GO" id="GO:0003924">
    <property type="term" value="F:GTPase activity"/>
    <property type="evidence" value="ECO:0007669"/>
    <property type="project" value="UniProtKB-UniRule"/>
</dbReference>
<gene>
    <name evidence="10 13" type="primary">rsgA</name>
    <name evidence="13" type="ORF">CK556_01230</name>
</gene>
<dbReference type="InterPro" id="IPR027417">
    <property type="entry name" value="P-loop_NTPase"/>
</dbReference>
<feature type="binding site" evidence="10">
    <location>
        <position position="265"/>
    </location>
    <ligand>
        <name>Zn(2+)</name>
        <dbReference type="ChEBI" id="CHEBI:29105"/>
    </ligand>
</feature>
<keyword evidence="9 10" id="KW-0342">GTP-binding</keyword>
<dbReference type="Gene3D" id="1.10.40.50">
    <property type="entry name" value="Probable gtpase engc, domain 3"/>
    <property type="match status" value="1"/>
</dbReference>
<keyword evidence="5 10" id="KW-0547">Nucleotide-binding</keyword>
<keyword evidence="2 10" id="KW-0690">Ribosome biogenesis</keyword>
<evidence type="ECO:0000259" key="11">
    <source>
        <dbReference type="PROSITE" id="PS50936"/>
    </source>
</evidence>
<dbReference type="CDD" id="cd01854">
    <property type="entry name" value="YjeQ_EngC"/>
    <property type="match status" value="1"/>
</dbReference>
<evidence type="ECO:0000313" key="13">
    <source>
        <dbReference type="EMBL" id="ASZ08978.1"/>
    </source>
</evidence>
<feature type="binding site" evidence="10">
    <location>
        <position position="257"/>
    </location>
    <ligand>
        <name>Zn(2+)</name>
        <dbReference type="ChEBI" id="CHEBI:29105"/>
    </ligand>
</feature>
<dbReference type="InterPro" id="IPR004881">
    <property type="entry name" value="Ribosome_biogen_GTPase_RsgA"/>
</dbReference>
<comment type="similarity">
    <text evidence="10">Belongs to the TRAFAC class YlqF/YawG GTPase family. RsgA subfamily.</text>
</comment>
<comment type="caution">
    <text evidence="10">Lacks conserved residue(s) required for the propagation of feature annotation.</text>
</comment>
<dbReference type="InterPro" id="IPR010914">
    <property type="entry name" value="RsgA_GTPase_dom"/>
</dbReference>
<reference evidence="13 14" key="1">
    <citation type="submission" date="2017-08" db="EMBL/GenBank/DDBJ databases">
        <title>Complete Genome Sequence of Mesoplasma chauliocola.</title>
        <authorList>
            <person name="Knight T.F.Jr."/>
            <person name="Citino T."/>
        </authorList>
    </citation>
    <scope>NUCLEOTIDE SEQUENCE [LARGE SCALE GENOMIC DNA]</scope>
    <source>
        <strain evidence="13 14">CHPA-2</strain>
    </source>
</reference>
<keyword evidence="1 10" id="KW-0963">Cytoplasm</keyword>
<comment type="function">
    <text evidence="10">One of several proteins that assist in the late maturation steps of the functional core of the 30S ribosomal subunit. Helps release RbfA from mature subunits. May play a role in the assembly of ribosomal proteins into the subunit. Circularly permuted GTPase that catalyzes slow GTP hydrolysis, GTPase activity is stimulated by the 30S ribosomal subunit.</text>
</comment>
<dbReference type="PANTHER" id="PTHR32120:SF11">
    <property type="entry name" value="SMALL RIBOSOMAL SUBUNIT BIOGENESIS GTPASE RSGA 1, MITOCHONDRIAL-RELATED"/>
    <property type="match status" value="1"/>
</dbReference>
<evidence type="ECO:0000256" key="10">
    <source>
        <dbReference type="HAMAP-Rule" id="MF_01820"/>
    </source>
</evidence>
<sequence>MRGKIVQIDSNVSYVLTEEGQIYEVFIKGNIKKDTKPLVGDNVEFELIDNLKGNIISIEERTNEIYRPKISNVDQVIIVTSLYEPLFASYILNKYIFMIEAKKIKPILLFTKVELLNKTKVYDEIMKKITFYKEFGFDVVILDNIKNVTYKTEISDLRNKLEDKVSYFTGQTGAGKSTTLNNYLKDHQIRTNEISLKLNRGKHTTTNVKIYNLPKNILIADTPGFSSFELVHLKIEDILRSSSILSKFSENCKFADCNHIHESKCGIKEAVAQNKIPDFIYEDYKKVYDEISSRKEKY</sequence>
<dbReference type="Pfam" id="PF16745">
    <property type="entry name" value="RsgA_N"/>
    <property type="match status" value="1"/>
</dbReference>
<dbReference type="GO" id="GO:0042274">
    <property type="term" value="P:ribosomal small subunit biogenesis"/>
    <property type="evidence" value="ECO:0007669"/>
    <property type="project" value="UniProtKB-UniRule"/>
</dbReference>
<comment type="subunit">
    <text evidence="10">Monomer. Associates with 30S ribosomal subunit, binds 16S rRNA.</text>
</comment>
<evidence type="ECO:0000256" key="6">
    <source>
        <dbReference type="ARBA" id="ARBA00022801"/>
    </source>
</evidence>
<dbReference type="CDD" id="cd04466">
    <property type="entry name" value="S1_YloQ_GTPase"/>
    <property type="match status" value="1"/>
</dbReference>
<dbReference type="EMBL" id="CP023173">
    <property type="protein sequence ID" value="ASZ08978.1"/>
    <property type="molecule type" value="Genomic_DNA"/>
</dbReference>
<dbReference type="HAMAP" id="MF_01820">
    <property type="entry name" value="GTPase_RsgA"/>
    <property type="match status" value="1"/>
</dbReference>
<dbReference type="Proteomes" id="UP000232229">
    <property type="component" value="Chromosome"/>
</dbReference>
<dbReference type="InterPro" id="IPR012340">
    <property type="entry name" value="NA-bd_OB-fold"/>
</dbReference>
<dbReference type="AlphaFoldDB" id="A0A249SMY4"/>
<organism evidence="13 14">
    <name type="scientific">Mesoplasma chauliocola</name>
    <dbReference type="NCBI Taxonomy" id="216427"/>
    <lineage>
        <taxon>Bacteria</taxon>
        <taxon>Bacillati</taxon>
        <taxon>Mycoplasmatota</taxon>
        <taxon>Mollicutes</taxon>
        <taxon>Entomoplasmatales</taxon>
        <taxon>Entomoplasmataceae</taxon>
        <taxon>Mesoplasma</taxon>
    </lineage>
</organism>
<dbReference type="PROSITE" id="PS50936">
    <property type="entry name" value="ENGC_GTPASE"/>
    <property type="match status" value="1"/>
</dbReference>
<dbReference type="GO" id="GO:0005737">
    <property type="term" value="C:cytoplasm"/>
    <property type="evidence" value="ECO:0007669"/>
    <property type="project" value="UniProtKB-SubCell"/>
</dbReference>
<evidence type="ECO:0000313" key="14">
    <source>
        <dbReference type="Proteomes" id="UP000232229"/>
    </source>
</evidence>
<evidence type="ECO:0000256" key="8">
    <source>
        <dbReference type="ARBA" id="ARBA00022884"/>
    </source>
</evidence>
<dbReference type="Gene3D" id="3.40.50.300">
    <property type="entry name" value="P-loop containing nucleotide triphosphate hydrolases"/>
    <property type="match status" value="1"/>
</dbReference>
<keyword evidence="3 10" id="KW-0479">Metal-binding</keyword>
<evidence type="ECO:0000256" key="7">
    <source>
        <dbReference type="ARBA" id="ARBA00022833"/>
    </source>
</evidence>
<dbReference type="PANTHER" id="PTHR32120">
    <property type="entry name" value="SMALL RIBOSOMAL SUBUNIT BIOGENESIS GTPASE RSGA"/>
    <property type="match status" value="1"/>
</dbReference>
<evidence type="ECO:0000256" key="3">
    <source>
        <dbReference type="ARBA" id="ARBA00022723"/>
    </source>
</evidence>
<comment type="cofactor">
    <cofactor evidence="10">
        <name>Zn(2+)</name>
        <dbReference type="ChEBI" id="CHEBI:29105"/>
    </cofactor>
    <text evidence="10">Binds 1 zinc ion per subunit.</text>
</comment>
<keyword evidence="6 10" id="KW-0378">Hydrolase</keyword>
<dbReference type="GO" id="GO:0005525">
    <property type="term" value="F:GTP binding"/>
    <property type="evidence" value="ECO:0007669"/>
    <property type="project" value="UniProtKB-UniRule"/>
</dbReference>
<evidence type="ECO:0000259" key="12">
    <source>
        <dbReference type="PROSITE" id="PS51721"/>
    </source>
</evidence>
<evidence type="ECO:0000256" key="5">
    <source>
        <dbReference type="ARBA" id="ARBA00022741"/>
    </source>
</evidence>
<keyword evidence="7 10" id="KW-0862">Zinc</keyword>
<keyword evidence="4 10" id="KW-0699">rRNA-binding</keyword>
<dbReference type="SUPFAM" id="SSF50249">
    <property type="entry name" value="Nucleic acid-binding proteins"/>
    <property type="match status" value="1"/>
</dbReference>
<feature type="domain" description="CP-type G" evidence="12">
    <location>
        <begin position="62"/>
        <end position="228"/>
    </location>
</feature>